<feature type="signal peptide" evidence="3">
    <location>
        <begin position="1"/>
        <end position="25"/>
    </location>
</feature>
<reference evidence="4 5" key="1">
    <citation type="submission" date="2024-05" db="EMBL/GenBank/DDBJ databases">
        <title>Culex pipiens pipiens assembly and annotation.</title>
        <authorList>
            <person name="Alout H."/>
            <person name="Durand T."/>
        </authorList>
    </citation>
    <scope>NUCLEOTIDE SEQUENCE [LARGE SCALE GENOMIC DNA]</scope>
    <source>
        <strain evidence="4">HA-2024</strain>
        <tissue evidence="4">Whole body</tissue>
    </source>
</reference>
<keyword evidence="5" id="KW-1185">Reference proteome</keyword>
<dbReference type="SMART" id="SM00176">
    <property type="entry name" value="RAN"/>
    <property type="match status" value="1"/>
</dbReference>
<gene>
    <name evidence="4" type="ORF">pipiens_018865</name>
</gene>
<keyword evidence="2" id="KW-0342">GTP-binding</keyword>
<dbReference type="EMBL" id="JBEHCU010000369">
    <property type="protein sequence ID" value="KAL1404480.1"/>
    <property type="molecule type" value="Genomic_DNA"/>
</dbReference>
<evidence type="ECO:0000256" key="1">
    <source>
        <dbReference type="ARBA" id="ARBA00022741"/>
    </source>
</evidence>
<dbReference type="GO" id="GO:0005525">
    <property type="term" value="F:GTP binding"/>
    <property type="evidence" value="ECO:0007669"/>
    <property type="project" value="UniProtKB-KW"/>
</dbReference>
<organism evidence="4 5">
    <name type="scientific">Culex pipiens pipiens</name>
    <name type="common">Northern house mosquito</name>
    <dbReference type="NCBI Taxonomy" id="38569"/>
    <lineage>
        <taxon>Eukaryota</taxon>
        <taxon>Metazoa</taxon>
        <taxon>Ecdysozoa</taxon>
        <taxon>Arthropoda</taxon>
        <taxon>Hexapoda</taxon>
        <taxon>Insecta</taxon>
        <taxon>Pterygota</taxon>
        <taxon>Neoptera</taxon>
        <taxon>Endopterygota</taxon>
        <taxon>Diptera</taxon>
        <taxon>Nematocera</taxon>
        <taxon>Culicoidea</taxon>
        <taxon>Culicidae</taxon>
        <taxon>Culicinae</taxon>
        <taxon>Culicini</taxon>
        <taxon>Culex</taxon>
        <taxon>Culex</taxon>
    </lineage>
</organism>
<accession>A0ABD1DZE6</accession>
<evidence type="ECO:0000313" key="4">
    <source>
        <dbReference type="EMBL" id="KAL1404480.1"/>
    </source>
</evidence>
<name>A0ABD1DZE6_CULPP</name>
<dbReference type="PROSITE" id="PS51257">
    <property type="entry name" value="PROKAR_LIPOPROTEIN"/>
    <property type="match status" value="1"/>
</dbReference>
<dbReference type="Proteomes" id="UP001562425">
    <property type="component" value="Unassembled WGS sequence"/>
</dbReference>
<dbReference type="AlphaFoldDB" id="A0ABD1DZE6"/>
<comment type="caution">
    <text evidence="4">The sequence shown here is derived from an EMBL/GenBank/DDBJ whole genome shotgun (WGS) entry which is preliminary data.</text>
</comment>
<protein>
    <recommendedName>
        <fullName evidence="6">Secreted protein</fullName>
    </recommendedName>
</protein>
<sequence>MEHCWFKGFPIGTILLGCLSAAALAIQCNPASSEAISSWPTNISGSAHLFQFLSTDNFTTVCVSFQATRAQNVVQLEFYCNEEHRSKLEPILTDLRRTEAFGVRRWDPLLVEACSGEDVQDALGPVGVEQSPLVGSCSFEAPRPDSTFRLNIPLAHDSFCVVSLTGNKSKPFSTWKKPGIPARASLFGLKRSNYNFEKLFLWLARKLVGDPNLELIAMTALLLPEVKMNKNWQQQLEKNLQEAQATTLPKRTVPLPFPLLIYTHPQPTN</sequence>
<feature type="chain" id="PRO_5044758718" description="Secreted protein" evidence="3">
    <location>
        <begin position="26"/>
        <end position="269"/>
    </location>
</feature>
<keyword evidence="1" id="KW-0547">Nucleotide-binding</keyword>
<keyword evidence="3" id="KW-0732">Signal</keyword>
<evidence type="ECO:0000256" key="3">
    <source>
        <dbReference type="SAM" id="SignalP"/>
    </source>
</evidence>
<dbReference type="PANTHER" id="PTHR24071">
    <property type="entry name" value="RAN GTPASE"/>
    <property type="match status" value="1"/>
</dbReference>
<evidence type="ECO:0008006" key="6">
    <source>
        <dbReference type="Google" id="ProtNLM"/>
    </source>
</evidence>
<dbReference type="InterPro" id="IPR002041">
    <property type="entry name" value="Ran_GTPase"/>
</dbReference>
<proteinExistence type="predicted"/>
<evidence type="ECO:0000256" key="2">
    <source>
        <dbReference type="ARBA" id="ARBA00023134"/>
    </source>
</evidence>
<dbReference type="PANTHER" id="PTHR24071:SF0">
    <property type="entry name" value="GTP-BINDING NUCLEAR PROTEIN RAN"/>
    <property type="match status" value="1"/>
</dbReference>
<evidence type="ECO:0000313" key="5">
    <source>
        <dbReference type="Proteomes" id="UP001562425"/>
    </source>
</evidence>